<dbReference type="PANTHER" id="PTHR13356:SF0">
    <property type="entry name" value="SOSS COMPLEX SUBUNIT B HOMOLOG"/>
    <property type="match status" value="1"/>
</dbReference>
<feature type="compositionally biased region" description="Polar residues" evidence="2">
    <location>
        <begin position="125"/>
        <end position="135"/>
    </location>
</feature>
<evidence type="ECO:0008006" key="5">
    <source>
        <dbReference type="Google" id="ProtNLM"/>
    </source>
</evidence>
<dbReference type="EMBL" id="JBJQND010000014">
    <property type="protein sequence ID" value="KAL3855496.1"/>
    <property type="molecule type" value="Genomic_DNA"/>
</dbReference>
<evidence type="ECO:0000313" key="4">
    <source>
        <dbReference type="Proteomes" id="UP001634394"/>
    </source>
</evidence>
<feature type="compositionally biased region" description="Low complexity" evidence="2">
    <location>
        <begin position="136"/>
        <end position="155"/>
    </location>
</feature>
<dbReference type="AlphaFoldDB" id="A0ABD3V3F1"/>
<evidence type="ECO:0000256" key="2">
    <source>
        <dbReference type="SAM" id="MobiDB-lite"/>
    </source>
</evidence>
<sequence length="238" mass="26200">MSNQEQLQYLCIKDIRPGLKNLNVVFIVLEIGKPTRTKDGHDVRSCKVADKTGSINISIWDEAGDLLQTGDICRLIKGYASVWKGCLTLYTGKAGGIFKIGEFCMQFSEVPNMSEPNPEHMPKPEQNNNRKSPTEQGEANQINLQQQQQGGQPQGAMPPRPQVPAQGSRPIGNGQPYNQQRLQQPQVPGGRGMTPQFPQGQIRGSLQPSAIGRGSPNLGQGQIRPQGQVLQQNRVNRR</sequence>
<feature type="region of interest" description="Disordered" evidence="2">
    <location>
        <begin position="111"/>
        <end position="238"/>
    </location>
</feature>
<dbReference type="Gene3D" id="2.40.50.140">
    <property type="entry name" value="Nucleic acid-binding proteins"/>
    <property type="match status" value="1"/>
</dbReference>
<proteinExistence type="predicted"/>
<comment type="caution">
    <text evidence="3">The sequence shown here is derived from an EMBL/GenBank/DDBJ whole genome shotgun (WGS) entry which is preliminary data.</text>
</comment>
<feature type="compositionally biased region" description="Polar residues" evidence="2">
    <location>
        <begin position="196"/>
        <end position="208"/>
    </location>
</feature>
<protein>
    <recommendedName>
        <fullName evidence="5">SOSS complex subunit B2</fullName>
    </recommendedName>
</protein>
<evidence type="ECO:0000313" key="3">
    <source>
        <dbReference type="EMBL" id="KAL3855496.1"/>
    </source>
</evidence>
<dbReference type="GO" id="GO:0003677">
    <property type="term" value="F:DNA binding"/>
    <property type="evidence" value="ECO:0007669"/>
    <property type="project" value="UniProtKB-KW"/>
</dbReference>
<dbReference type="SUPFAM" id="SSF50249">
    <property type="entry name" value="Nucleic acid-binding proteins"/>
    <property type="match status" value="1"/>
</dbReference>
<accession>A0ABD3V3F1</accession>
<dbReference type="FunFam" id="2.40.50.140:FF:000072">
    <property type="entry name" value="SOSS complex subunit B2"/>
    <property type="match status" value="1"/>
</dbReference>
<keyword evidence="1" id="KW-0238">DNA-binding</keyword>
<organism evidence="3 4">
    <name type="scientific">Sinanodonta woodiana</name>
    <name type="common">Chinese pond mussel</name>
    <name type="synonym">Anodonta woodiana</name>
    <dbReference type="NCBI Taxonomy" id="1069815"/>
    <lineage>
        <taxon>Eukaryota</taxon>
        <taxon>Metazoa</taxon>
        <taxon>Spiralia</taxon>
        <taxon>Lophotrochozoa</taxon>
        <taxon>Mollusca</taxon>
        <taxon>Bivalvia</taxon>
        <taxon>Autobranchia</taxon>
        <taxon>Heteroconchia</taxon>
        <taxon>Palaeoheterodonta</taxon>
        <taxon>Unionida</taxon>
        <taxon>Unionoidea</taxon>
        <taxon>Unionidae</taxon>
        <taxon>Unioninae</taxon>
        <taxon>Sinanodonta</taxon>
    </lineage>
</organism>
<evidence type="ECO:0000256" key="1">
    <source>
        <dbReference type="ARBA" id="ARBA00023125"/>
    </source>
</evidence>
<reference evidence="3 4" key="1">
    <citation type="submission" date="2024-11" db="EMBL/GenBank/DDBJ databases">
        <title>Chromosome-level genome assembly of the freshwater bivalve Anodonta woodiana.</title>
        <authorList>
            <person name="Chen X."/>
        </authorList>
    </citation>
    <scope>NUCLEOTIDE SEQUENCE [LARGE SCALE GENOMIC DNA]</scope>
    <source>
        <strain evidence="3">MN2024</strain>
        <tissue evidence="3">Gills</tissue>
    </source>
</reference>
<dbReference type="Proteomes" id="UP001634394">
    <property type="component" value="Unassembled WGS sequence"/>
</dbReference>
<dbReference type="InterPro" id="IPR051231">
    <property type="entry name" value="SOSS-B"/>
</dbReference>
<name>A0ABD3V3F1_SINWO</name>
<feature type="compositionally biased region" description="Polar residues" evidence="2">
    <location>
        <begin position="217"/>
        <end position="238"/>
    </location>
</feature>
<dbReference type="CDD" id="cd04491">
    <property type="entry name" value="SoSSB_OBF"/>
    <property type="match status" value="1"/>
</dbReference>
<feature type="compositionally biased region" description="Low complexity" evidence="2">
    <location>
        <begin position="174"/>
        <end position="188"/>
    </location>
</feature>
<keyword evidence="4" id="KW-1185">Reference proteome</keyword>
<gene>
    <name evidence="3" type="ORF">ACJMK2_014704</name>
</gene>
<dbReference type="PANTHER" id="PTHR13356">
    <property type="entry name" value="OB FOLD NUCLEIC ACID BINDING PROTEIN-RELATED"/>
    <property type="match status" value="1"/>
</dbReference>
<dbReference type="GO" id="GO:0005694">
    <property type="term" value="C:chromosome"/>
    <property type="evidence" value="ECO:0007669"/>
    <property type="project" value="UniProtKB-ARBA"/>
</dbReference>
<dbReference type="InterPro" id="IPR012340">
    <property type="entry name" value="NA-bd_OB-fold"/>
</dbReference>